<dbReference type="PANTHER" id="PTHR48082">
    <property type="entry name" value="ATP SYNTHASE SUBUNIT ALPHA, MITOCHONDRIAL"/>
    <property type="match status" value="1"/>
</dbReference>
<dbReference type="NCBIfam" id="NF009884">
    <property type="entry name" value="PRK13343.1"/>
    <property type="match status" value="1"/>
</dbReference>
<dbReference type="InterPro" id="IPR005294">
    <property type="entry name" value="ATP_synth_F1_asu"/>
</dbReference>
<dbReference type="STRING" id="1797985.A2Y83_03725"/>
<evidence type="ECO:0000256" key="9">
    <source>
        <dbReference type="ARBA" id="ARBA00023196"/>
    </source>
</evidence>
<dbReference type="CDD" id="cd01132">
    <property type="entry name" value="F1-ATPase_alpha_CD"/>
    <property type="match status" value="1"/>
</dbReference>
<feature type="binding site" evidence="11">
    <location>
        <begin position="173"/>
        <end position="180"/>
    </location>
    <ligand>
        <name>ATP</name>
        <dbReference type="ChEBI" id="CHEBI:30616"/>
    </ligand>
</feature>
<dbReference type="FunFam" id="3.40.50.300:FF:000002">
    <property type="entry name" value="ATP synthase subunit alpha"/>
    <property type="match status" value="1"/>
</dbReference>
<reference evidence="15 16" key="1">
    <citation type="journal article" date="2016" name="Nat. Commun.">
        <title>Thousands of microbial genomes shed light on interconnected biogeochemical processes in an aquifer system.</title>
        <authorList>
            <person name="Anantharaman K."/>
            <person name="Brown C.T."/>
            <person name="Hug L.A."/>
            <person name="Sharon I."/>
            <person name="Castelle C.J."/>
            <person name="Probst A.J."/>
            <person name="Thomas B.C."/>
            <person name="Singh A."/>
            <person name="Wilkins M.J."/>
            <person name="Karaoz U."/>
            <person name="Brodie E.L."/>
            <person name="Williams K.H."/>
            <person name="Hubbard S.S."/>
            <person name="Banfield J.F."/>
        </authorList>
    </citation>
    <scope>NUCLEOTIDE SEQUENCE [LARGE SCALE GENOMIC DNA]</scope>
</reference>
<feature type="domain" description="ATP synthase alpha subunit C-terminal" evidence="13">
    <location>
        <begin position="375"/>
        <end position="499"/>
    </location>
</feature>
<evidence type="ECO:0000259" key="12">
    <source>
        <dbReference type="Pfam" id="PF00006"/>
    </source>
</evidence>
<dbReference type="SUPFAM" id="SSF47917">
    <property type="entry name" value="C-terminal domain of alpha and beta subunits of F1 ATP synthase"/>
    <property type="match status" value="1"/>
</dbReference>
<comment type="function">
    <text evidence="11">Produces ATP from ADP in the presence of a proton gradient across the membrane. The alpha chain is a regulatory subunit.</text>
</comment>
<dbReference type="Pfam" id="PF02874">
    <property type="entry name" value="ATP-synt_ab_N"/>
    <property type="match status" value="1"/>
</dbReference>
<dbReference type="Gene3D" id="1.20.150.20">
    <property type="entry name" value="ATP synthase alpha/beta chain, C-terminal domain"/>
    <property type="match status" value="1"/>
</dbReference>
<dbReference type="NCBIfam" id="TIGR00962">
    <property type="entry name" value="atpA"/>
    <property type="match status" value="1"/>
</dbReference>
<dbReference type="Proteomes" id="UP000178323">
    <property type="component" value="Unassembled WGS sequence"/>
</dbReference>
<keyword evidence="7 11" id="KW-0406">Ion transport</keyword>
<dbReference type="InterPro" id="IPR004100">
    <property type="entry name" value="ATPase_F1/V1/A1_a/bsu_N"/>
</dbReference>
<dbReference type="InterPro" id="IPR033732">
    <property type="entry name" value="ATP_synth_F1_a_nt-bd_dom"/>
</dbReference>
<keyword evidence="10 11" id="KW-0066">ATP synthesis</keyword>
<comment type="similarity">
    <text evidence="2 11">Belongs to the ATPase alpha/beta chains family.</text>
</comment>
<comment type="catalytic activity">
    <reaction evidence="11">
        <text>ATP + H2O + 4 H(+)(in) = ADP + phosphate + 5 H(+)(out)</text>
        <dbReference type="Rhea" id="RHEA:57720"/>
        <dbReference type="ChEBI" id="CHEBI:15377"/>
        <dbReference type="ChEBI" id="CHEBI:15378"/>
        <dbReference type="ChEBI" id="CHEBI:30616"/>
        <dbReference type="ChEBI" id="CHEBI:43474"/>
        <dbReference type="ChEBI" id="CHEBI:456216"/>
        <dbReference type="EC" id="7.1.2.2"/>
    </reaction>
</comment>
<dbReference type="InterPro" id="IPR023366">
    <property type="entry name" value="ATP_synth_asu-like_sf"/>
</dbReference>
<evidence type="ECO:0000259" key="14">
    <source>
        <dbReference type="Pfam" id="PF02874"/>
    </source>
</evidence>
<name>A0A1F5S1U2_9BACT</name>
<keyword evidence="3 11" id="KW-0813">Transport</keyword>
<dbReference type="InterPro" id="IPR036121">
    <property type="entry name" value="ATPase_F1/V1/A1_a/bsu_N_sf"/>
</dbReference>
<dbReference type="FunFam" id="1.20.150.20:FF:000001">
    <property type="entry name" value="ATP synthase subunit alpha"/>
    <property type="match status" value="1"/>
</dbReference>
<keyword evidence="6 11" id="KW-1278">Translocase</keyword>
<dbReference type="GO" id="GO:0045259">
    <property type="term" value="C:proton-transporting ATP synthase complex"/>
    <property type="evidence" value="ECO:0007669"/>
    <property type="project" value="UniProtKB-KW"/>
</dbReference>
<feature type="domain" description="ATPase F1/V1/A1 complex alpha/beta subunit N-terminal" evidence="14">
    <location>
        <begin position="31"/>
        <end position="96"/>
    </location>
</feature>
<keyword evidence="4 11" id="KW-0547">Nucleotide-binding</keyword>
<protein>
    <recommendedName>
        <fullName evidence="11">ATP synthase subunit alpha</fullName>
        <ecNumber evidence="11">7.1.2.2</ecNumber>
    </recommendedName>
    <alternativeName>
        <fullName evidence="11">ATP synthase F1 sector subunit alpha</fullName>
    </alternativeName>
    <alternativeName>
        <fullName evidence="11">F-ATPase subunit alpha</fullName>
    </alternativeName>
</protein>
<proteinExistence type="inferred from homology"/>
<organism evidence="15 16">
    <name type="scientific">Candidatus Falkowbacteria bacterium RBG_13_39_14</name>
    <dbReference type="NCBI Taxonomy" id="1797985"/>
    <lineage>
        <taxon>Bacteria</taxon>
        <taxon>Candidatus Falkowiibacteriota</taxon>
    </lineage>
</organism>
<evidence type="ECO:0000256" key="10">
    <source>
        <dbReference type="ARBA" id="ARBA00023310"/>
    </source>
</evidence>
<dbReference type="PANTHER" id="PTHR48082:SF2">
    <property type="entry name" value="ATP SYNTHASE SUBUNIT ALPHA, MITOCHONDRIAL"/>
    <property type="match status" value="1"/>
</dbReference>
<dbReference type="GO" id="GO:0043531">
    <property type="term" value="F:ADP binding"/>
    <property type="evidence" value="ECO:0007669"/>
    <property type="project" value="TreeGrafter"/>
</dbReference>
<evidence type="ECO:0000313" key="16">
    <source>
        <dbReference type="Proteomes" id="UP000178323"/>
    </source>
</evidence>
<keyword evidence="5 11" id="KW-0067">ATP-binding</keyword>
<dbReference type="GO" id="GO:0005524">
    <property type="term" value="F:ATP binding"/>
    <property type="evidence" value="ECO:0007669"/>
    <property type="project" value="UniProtKB-UniRule"/>
</dbReference>
<dbReference type="EC" id="7.1.2.2" evidence="11"/>
<dbReference type="InterPro" id="IPR000793">
    <property type="entry name" value="ATP_synth_asu_C"/>
</dbReference>
<dbReference type="Pfam" id="PF00306">
    <property type="entry name" value="ATP-synt_ab_C"/>
    <property type="match status" value="1"/>
</dbReference>
<dbReference type="Gene3D" id="3.40.50.300">
    <property type="entry name" value="P-loop containing nucleotide triphosphate hydrolases"/>
    <property type="match status" value="1"/>
</dbReference>
<evidence type="ECO:0000256" key="11">
    <source>
        <dbReference type="HAMAP-Rule" id="MF_01346"/>
    </source>
</evidence>
<accession>A0A1F5S1U2</accession>
<dbReference type="InterPro" id="IPR027417">
    <property type="entry name" value="P-loop_NTPase"/>
</dbReference>
<evidence type="ECO:0000256" key="1">
    <source>
        <dbReference type="ARBA" id="ARBA00004370"/>
    </source>
</evidence>
<feature type="domain" description="ATPase F1/V1/A1 complex alpha/beta subunit nucleotide-binding" evidence="12">
    <location>
        <begin position="153"/>
        <end position="368"/>
    </location>
</feature>
<sequence>MEELKTEDITNQIKNIIRSAKPSFKVDNIKEEGVVLQVGDGISRVAGLEGAGSMEVLEFAGGVYGLAFSLEKDGVGCILLGAEEKIKEGSRVTCTGHLLEIPVGKEMIGRIVNPLGMPIDGKGKIKTDKFRLVERIAPGVIARQPVTEAVQTGIKAIDAMIPIGRGQRELIIGDRKIGKTTIAIDTIINQKNSDIICIYCAIGQKAASVAKVVEILRKEGALDHTIIVAALANEQTAFRYLSPYAACAIGEEFMEQGKHALVIYDDLSKHAVAYREMSALLKRPIGREAYPGDIFYVHSRLLERAARLSDEKGGGSLTALPIIETLGGDVTSYISTNVISITDGQIYLENGLFNTGFRPAITVGLSVSRVGGAAQTKIMKKVAGRLRIDLAQYHEMEAFVKFGAEVDAATKTQLARGERGRELLKQAQYAPMPLAEEIVVLYAVVNSMMDEIPINRIKEFEKGLVEFANQNYRKIMELINEKKELTPEIEAGLKEIAGEYRKVFV</sequence>
<evidence type="ECO:0000256" key="3">
    <source>
        <dbReference type="ARBA" id="ARBA00022448"/>
    </source>
</evidence>
<dbReference type="GO" id="GO:0046933">
    <property type="term" value="F:proton-transporting ATP synthase activity, rotational mechanism"/>
    <property type="evidence" value="ECO:0007669"/>
    <property type="project" value="UniProtKB-UniRule"/>
</dbReference>
<comment type="subcellular location">
    <subcellularLocation>
        <location evidence="11">Cell membrane</location>
        <topology evidence="11">Peripheral membrane protein</topology>
    </subcellularLocation>
    <subcellularLocation>
        <location evidence="1">Membrane</location>
    </subcellularLocation>
</comment>
<dbReference type="SUPFAM" id="SSF52540">
    <property type="entry name" value="P-loop containing nucleoside triphosphate hydrolases"/>
    <property type="match status" value="1"/>
</dbReference>
<keyword evidence="9 11" id="KW-0139">CF(1)</keyword>
<dbReference type="Pfam" id="PF00006">
    <property type="entry name" value="ATP-synt_ab"/>
    <property type="match status" value="1"/>
</dbReference>
<dbReference type="Gene3D" id="2.40.30.20">
    <property type="match status" value="1"/>
</dbReference>
<dbReference type="HAMAP" id="MF_01346">
    <property type="entry name" value="ATP_synth_alpha_bact"/>
    <property type="match status" value="1"/>
</dbReference>
<keyword evidence="11" id="KW-0375">Hydrogen ion transport</keyword>
<keyword evidence="11" id="KW-1003">Cell membrane</keyword>
<keyword evidence="8 11" id="KW-0472">Membrane</keyword>
<evidence type="ECO:0000256" key="6">
    <source>
        <dbReference type="ARBA" id="ARBA00022967"/>
    </source>
</evidence>
<evidence type="ECO:0000256" key="2">
    <source>
        <dbReference type="ARBA" id="ARBA00008936"/>
    </source>
</evidence>
<dbReference type="InterPro" id="IPR038376">
    <property type="entry name" value="ATP_synth_asu_C_sf"/>
</dbReference>
<comment type="caution">
    <text evidence="15">The sequence shown here is derived from an EMBL/GenBank/DDBJ whole genome shotgun (WGS) entry which is preliminary data.</text>
</comment>
<evidence type="ECO:0000313" key="15">
    <source>
        <dbReference type="EMBL" id="OGF20644.1"/>
    </source>
</evidence>
<evidence type="ECO:0000256" key="4">
    <source>
        <dbReference type="ARBA" id="ARBA00022741"/>
    </source>
</evidence>
<dbReference type="InterPro" id="IPR000194">
    <property type="entry name" value="ATPase_F1/V1/A1_a/bsu_nucl-bd"/>
</dbReference>
<dbReference type="AlphaFoldDB" id="A0A1F5S1U2"/>
<gene>
    <name evidence="11" type="primary">atpA</name>
    <name evidence="15" type="ORF">A2Y83_03725</name>
</gene>
<evidence type="ECO:0000256" key="8">
    <source>
        <dbReference type="ARBA" id="ARBA00023136"/>
    </source>
</evidence>
<feature type="site" description="Required for activity" evidence="11">
    <location>
        <position position="366"/>
    </location>
</feature>
<evidence type="ECO:0000259" key="13">
    <source>
        <dbReference type="Pfam" id="PF00306"/>
    </source>
</evidence>
<dbReference type="EMBL" id="MFFS01000082">
    <property type="protein sequence ID" value="OGF20644.1"/>
    <property type="molecule type" value="Genomic_DNA"/>
</dbReference>
<dbReference type="GO" id="GO:0005886">
    <property type="term" value="C:plasma membrane"/>
    <property type="evidence" value="ECO:0007669"/>
    <property type="project" value="UniProtKB-SubCell"/>
</dbReference>
<dbReference type="SUPFAM" id="SSF50615">
    <property type="entry name" value="N-terminal domain of alpha and beta subunits of F1 ATP synthase"/>
    <property type="match status" value="1"/>
</dbReference>
<dbReference type="CDD" id="cd18113">
    <property type="entry name" value="ATP-synt_F1_alpha_C"/>
    <property type="match status" value="1"/>
</dbReference>
<evidence type="ECO:0000256" key="7">
    <source>
        <dbReference type="ARBA" id="ARBA00023065"/>
    </source>
</evidence>
<evidence type="ECO:0000256" key="5">
    <source>
        <dbReference type="ARBA" id="ARBA00022840"/>
    </source>
</evidence>